<dbReference type="PANTHER" id="PTHR34873">
    <property type="entry name" value="SSR1766 PROTEIN"/>
    <property type="match status" value="1"/>
</dbReference>
<evidence type="ECO:0000256" key="6">
    <source>
        <dbReference type="ARBA" id="ARBA00022884"/>
    </source>
</evidence>
<evidence type="ECO:0000256" key="8">
    <source>
        <dbReference type="SAM" id="MobiDB-lite"/>
    </source>
</evidence>
<feature type="region of interest" description="Disordered" evidence="8">
    <location>
        <begin position="26"/>
        <end position="48"/>
    </location>
</feature>
<evidence type="ECO:0000313" key="9">
    <source>
        <dbReference type="EMBL" id="UOO81556.1"/>
    </source>
</evidence>
<comment type="similarity">
    <text evidence="1">Belongs to the HicA mRNA interferase family.</text>
</comment>
<gene>
    <name evidence="9" type="ORF">LVJ83_11575</name>
</gene>
<name>A0ABY4DR87_9NEIS</name>
<evidence type="ECO:0000256" key="1">
    <source>
        <dbReference type="ARBA" id="ARBA00006620"/>
    </source>
</evidence>
<organism evidence="9 10">
    <name type="scientific">Uruburuella testudinis</name>
    <dbReference type="NCBI Taxonomy" id="1282863"/>
    <lineage>
        <taxon>Bacteria</taxon>
        <taxon>Pseudomonadati</taxon>
        <taxon>Pseudomonadota</taxon>
        <taxon>Betaproteobacteria</taxon>
        <taxon>Neisseriales</taxon>
        <taxon>Neisseriaceae</taxon>
        <taxon>Uruburuella</taxon>
    </lineage>
</organism>
<reference evidence="9 10" key="1">
    <citation type="journal article" date="2022" name="Res Sq">
        <title>Evolution of multicellular longitudinally dividing oral cavity symbionts (Neisseriaceae).</title>
        <authorList>
            <person name="Nyongesa S."/>
            <person name="Weber P."/>
            <person name="Bernet E."/>
            <person name="Pullido F."/>
            <person name="Nieckarz M."/>
            <person name="Delaby M."/>
            <person name="Nieves C."/>
            <person name="Viehboeck T."/>
            <person name="Krause N."/>
            <person name="Rivera-Millot A."/>
            <person name="Nakamura A."/>
            <person name="Vischer N."/>
            <person name="VanNieuwenhze M."/>
            <person name="Brun Y."/>
            <person name="Cava F."/>
            <person name="Bulgheresi S."/>
            <person name="Veyrier F."/>
        </authorList>
    </citation>
    <scope>NUCLEOTIDE SEQUENCE [LARGE SCALE GENOMIC DNA]</scope>
    <source>
        <strain evidence="9 10">CCUG 63373m</strain>
    </source>
</reference>
<sequence>MTSNEVIDILESDGWYLVATKGSHRQYKHPEKRGRVTVPHPKKDLPKGTISSILRKAGLRLRM</sequence>
<evidence type="ECO:0000256" key="5">
    <source>
        <dbReference type="ARBA" id="ARBA00022801"/>
    </source>
</evidence>
<keyword evidence="3" id="KW-0540">Nuclease</keyword>
<keyword evidence="6" id="KW-0694">RNA-binding</keyword>
<evidence type="ECO:0000313" key="10">
    <source>
        <dbReference type="Proteomes" id="UP000829817"/>
    </source>
</evidence>
<dbReference type="Gene3D" id="3.30.920.30">
    <property type="entry name" value="Hypothetical protein"/>
    <property type="match status" value="1"/>
</dbReference>
<dbReference type="SUPFAM" id="SSF54786">
    <property type="entry name" value="YcfA/nrd intein domain"/>
    <property type="match status" value="1"/>
</dbReference>
<accession>A0ABY4DR87</accession>
<keyword evidence="2" id="KW-1277">Toxin-antitoxin system</keyword>
<keyword evidence="5" id="KW-0378">Hydrolase</keyword>
<evidence type="ECO:0000256" key="4">
    <source>
        <dbReference type="ARBA" id="ARBA00022759"/>
    </source>
</evidence>
<keyword evidence="10" id="KW-1185">Reference proteome</keyword>
<evidence type="ECO:0000256" key="2">
    <source>
        <dbReference type="ARBA" id="ARBA00022649"/>
    </source>
</evidence>
<keyword evidence="7" id="KW-0346">Stress response</keyword>
<dbReference type="InterPro" id="IPR012933">
    <property type="entry name" value="HicA_mRNA_interferase"/>
</dbReference>
<dbReference type="PANTHER" id="PTHR34873:SF3">
    <property type="entry name" value="ADDICTION MODULE TOXIN, HICA FAMILY"/>
    <property type="match status" value="1"/>
</dbReference>
<dbReference type="Proteomes" id="UP000829817">
    <property type="component" value="Chromosome"/>
</dbReference>
<dbReference type="InterPro" id="IPR038570">
    <property type="entry name" value="HicA_sf"/>
</dbReference>
<dbReference type="EMBL" id="CP091508">
    <property type="protein sequence ID" value="UOO81556.1"/>
    <property type="molecule type" value="Genomic_DNA"/>
</dbReference>
<keyword evidence="4" id="KW-0255">Endonuclease</keyword>
<protein>
    <submittedName>
        <fullName evidence="9">Type II toxin-antitoxin system HicA family toxin</fullName>
    </submittedName>
</protein>
<dbReference type="Pfam" id="PF07927">
    <property type="entry name" value="HicA_toxin"/>
    <property type="match status" value="1"/>
</dbReference>
<proteinExistence type="inferred from homology"/>
<evidence type="ECO:0000256" key="7">
    <source>
        <dbReference type="ARBA" id="ARBA00023016"/>
    </source>
</evidence>
<evidence type="ECO:0000256" key="3">
    <source>
        <dbReference type="ARBA" id="ARBA00022722"/>
    </source>
</evidence>